<dbReference type="PANTHER" id="PTHR24361">
    <property type="entry name" value="MITOGEN-ACTIVATED KINASE KINASE KINASE"/>
    <property type="match status" value="1"/>
</dbReference>
<dbReference type="GO" id="GO:0005524">
    <property type="term" value="F:ATP binding"/>
    <property type="evidence" value="ECO:0007669"/>
    <property type="project" value="UniProtKB-KW"/>
</dbReference>
<sequence>MEEQENSRIASRWCEKKGTGWELLETAGRGGTAPVFTVRSPNGLLALKLLDKEFSVGELGVETEKRIAKQVEKVGDHDCPYLVKIYEGGRFEDRLYVLMNKAEGRELANCLTLVPRNKISTIIDQVAQACIFLRERGLCHRDIKSANIFVSDDFSHATLLDVSVAREIHDPMGLGTDHGNQLPVVATSRYSPPEYLFRLLPASPELWHAVDVYQLGGLIHDLVMRSQMYEAEYQASSTNRYRFAWVVATQTPMISSEDVEPSLLLLGRRALDKDWKRRSVLMLEDFRSSRENQKKIGLAAIGFLPNRSVREGPVTQPAQLRQQATFPSSIQHCIKRARKNAWGAQHTRR</sequence>
<evidence type="ECO:0000313" key="10">
    <source>
        <dbReference type="EMBL" id="MDR9761155.1"/>
    </source>
</evidence>
<dbReference type="InterPro" id="IPR000719">
    <property type="entry name" value="Prot_kinase_dom"/>
</dbReference>
<name>A0AAW8P3N2_9HYPH</name>
<dbReference type="EC" id="2.7.11.1" evidence="1"/>
<evidence type="ECO:0000256" key="6">
    <source>
        <dbReference type="ARBA" id="ARBA00022840"/>
    </source>
</evidence>
<dbReference type="GO" id="GO:0005737">
    <property type="term" value="C:cytoplasm"/>
    <property type="evidence" value="ECO:0007669"/>
    <property type="project" value="TreeGrafter"/>
</dbReference>
<comment type="catalytic activity">
    <reaction evidence="7">
        <text>L-threonyl-[protein] + ATP = O-phospho-L-threonyl-[protein] + ADP + H(+)</text>
        <dbReference type="Rhea" id="RHEA:46608"/>
        <dbReference type="Rhea" id="RHEA-COMP:11060"/>
        <dbReference type="Rhea" id="RHEA-COMP:11605"/>
        <dbReference type="ChEBI" id="CHEBI:15378"/>
        <dbReference type="ChEBI" id="CHEBI:30013"/>
        <dbReference type="ChEBI" id="CHEBI:30616"/>
        <dbReference type="ChEBI" id="CHEBI:61977"/>
        <dbReference type="ChEBI" id="CHEBI:456216"/>
        <dbReference type="EC" id="2.7.11.1"/>
    </reaction>
</comment>
<dbReference type="InterPro" id="IPR008271">
    <property type="entry name" value="Ser/Thr_kinase_AS"/>
</dbReference>
<dbReference type="Proteomes" id="UP001269402">
    <property type="component" value="Unassembled WGS sequence"/>
</dbReference>
<dbReference type="RefSeq" id="WP_310807849.1">
    <property type="nucleotide sequence ID" value="NZ_JAVLSH010000006.1"/>
</dbReference>
<evidence type="ECO:0000256" key="7">
    <source>
        <dbReference type="ARBA" id="ARBA00047899"/>
    </source>
</evidence>
<organism evidence="10 11">
    <name type="scientific">Rhizobium redzepovicii</name>
    <dbReference type="NCBI Taxonomy" id="2867518"/>
    <lineage>
        <taxon>Bacteria</taxon>
        <taxon>Pseudomonadati</taxon>
        <taxon>Pseudomonadota</taxon>
        <taxon>Alphaproteobacteria</taxon>
        <taxon>Hyphomicrobiales</taxon>
        <taxon>Rhizobiaceae</taxon>
        <taxon>Rhizobium/Agrobacterium group</taxon>
        <taxon>Rhizobium</taxon>
    </lineage>
</organism>
<dbReference type="GO" id="GO:0004674">
    <property type="term" value="F:protein serine/threonine kinase activity"/>
    <property type="evidence" value="ECO:0007669"/>
    <property type="project" value="UniProtKB-KW"/>
</dbReference>
<keyword evidence="4" id="KW-0547">Nucleotide-binding</keyword>
<dbReference type="SMART" id="SM00220">
    <property type="entry name" value="S_TKc"/>
    <property type="match status" value="1"/>
</dbReference>
<dbReference type="InterPro" id="IPR011009">
    <property type="entry name" value="Kinase-like_dom_sf"/>
</dbReference>
<dbReference type="PROSITE" id="PS50011">
    <property type="entry name" value="PROTEIN_KINASE_DOM"/>
    <property type="match status" value="1"/>
</dbReference>
<dbReference type="Gene3D" id="1.10.510.10">
    <property type="entry name" value="Transferase(Phosphotransferase) domain 1"/>
    <property type="match status" value="1"/>
</dbReference>
<dbReference type="EMBL" id="JAVLSH010000006">
    <property type="protein sequence ID" value="MDR9761155.1"/>
    <property type="molecule type" value="Genomic_DNA"/>
</dbReference>
<keyword evidence="3" id="KW-0808">Transferase</keyword>
<dbReference type="Pfam" id="PF00069">
    <property type="entry name" value="Pkinase"/>
    <property type="match status" value="1"/>
</dbReference>
<evidence type="ECO:0000256" key="1">
    <source>
        <dbReference type="ARBA" id="ARBA00012513"/>
    </source>
</evidence>
<dbReference type="PROSITE" id="PS00108">
    <property type="entry name" value="PROTEIN_KINASE_ST"/>
    <property type="match status" value="1"/>
</dbReference>
<evidence type="ECO:0000256" key="4">
    <source>
        <dbReference type="ARBA" id="ARBA00022741"/>
    </source>
</evidence>
<evidence type="ECO:0000256" key="8">
    <source>
        <dbReference type="ARBA" id="ARBA00048679"/>
    </source>
</evidence>
<feature type="domain" description="Protein kinase" evidence="9">
    <location>
        <begin position="21"/>
        <end position="304"/>
    </location>
</feature>
<evidence type="ECO:0000256" key="5">
    <source>
        <dbReference type="ARBA" id="ARBA00022777"/>
    </source>
</evidence>
<keyword evidence="2" id="KW-0723">Serine/threonine-protein kinase</keyword>
<comment type="catalytic activity">
    <reaction evidence="8">
        <text>L-seryl-[protein] + ATP = O-phospho-L-seryl-[protein] + ADP + H(+)</text>
        <dbReference type="Rhea" id="RHEA:17989"/>
        <dbReference type="Rhea" id="RHEA-COMP:9863"/>
        <dbReference type="Rhea" id="RHEA-COMP:11604"/>
        <dbReference type="ChEBI" id="CHEBI:15378"/>
        <dbReference type="ChEBI" id="CHEBI:29999"/>
        <dbReference type="ChEBI" id="CHEBI:30616"/>
        <dbReference type="ChEBI" id="CHEBI:83421"/>
        <dbReference type="ChEBI" id="CHEBI:456216"/>
        <dbReference type="EC" id="2.7.11.1"/>
    </reaction>
</comment>
<comment type="caution">
    <text evidence="10">The sequence shown here is derived from an EMBL/GenBank/DDBJ whole genome shotgun (WGS) entry which is preliminary data.</text>
</comment>
<reference evidence="11" key="1">
    <citation type="submission" date="2023-07" db="EMBL/GenBank/DDBJ databases">
        <title>Genomic characterization of faba bean (Vicia faba) microsymbionts in Mexican soils.</title>
        <authorList>
            <person name="Rivera Orduna F.N."/>
            <person name="Guevara-Luna J."/>
            <person name="Yan J."/>
            <person name="Arroyo-Herrera I."/>
            <person name="Li Y."/>
            <person name="Vasquez-Murrieta M.S."/>
            <person name="Wang E.T."/>
        </authorList>
    </citation>
    <scope>NUCLEOTIDE SEQUENCE [LARGE SCALE GENOMIC DNA]</scope>
    <source>
        <strain evidence="11">CH6</strain>
    </source>
</reference>
<keyword evidence="5 10" id="KW-0418">Kinase</keyword>
<keyword evidence="6" id="KW-0067">ATP-binding</keyword>
<accession>A0AAW8P3N2</accession>
<protein>
    <recommendedName>
        <fullName evidence="1">non-specific serine/threonine protein kinase</fullName>
        <ecNumber evidence="1">2.7.11.1</ecNumber>
    </recommendedName>
</protein>
<dbReference type="PANTHER" id="PTHR24361:SF433">
    <property type="entry name" value="PROTEIN KINASE DOMAIN-CONTAINING PROTEIN"/>
    <property type="match status" value="1"/>
</dbReference>
<dbReference type="AlphaFoldDB" id="A0AAW8P3N2"/>
<keyword evidence="11" id="KW-1185">Reference proteome</keyword>
<gene>
    <name evidence="10" type="ORF">RJJ37_16220</name>
</gene>
<proteinExistence type="predicted"/>
<evidence type="ECO:0000259" key="9">
    <source>
        <dbReference type="PROSITE" id="PS50011"/>
    </source>
</evidence>
<evidence type="ECO:0000256" key="2">
    <source>
        <dbReference type="ARBA" id="ARBA00022527"/>
    </source>
</evidence>
<dbReference type="SUPFAM" id="SSF56112">
    <property type="entry name" value="Protein kinase-like (PK-like)"/>
    <property type="match status" value="1"/>
</dbReference>
<evidence type="ECO:0000313" key="11">
    <source>
        <dbReference type="Proteomes" id="UP001269402"/>
    </source>
</evidence>
<dbReference type="InterPro" id="IPR053235">
    <property type="entry name" value="Ser_Thr_kinase"/>
</dbReference>
<evidence type="ECO:0000256" key="3">
    <source>
        <dbReference type="ARBA" id="ARBA00022679"/>
    </source>
</evidence>